<keyword evidence="1" id="KW-1133">Transmembrane helix</keyword>
<dbReference type="OrthoDB" id="619536at2759"/>
<dbReference type="InterPro" id="IPR045034">
    <property type="entry name" value="O-acyltransferase_WSD1-like"/>
</dbReference>
<evidence type="ECO:0000313" key="3">
    <source>
        <dbReference type="EMBL" id="KAB0796703.1"/>
    </source>
</evidence>
<evidence type="ECO:0000313" key="4">
    <source>
        <dbReference type="Proteomes" id="UP000327044"/>
    </source>
</evidence>
<dbReference type="InParanoid" id="A0A5N4AHC6"/>
<name>A0A5N4AHC6_PHOPY</name>
<dbReference type="GO" id="GO:0008374">
    <property type="term" value="F:O-acyltransferase activity"/>
    <property type="evidence" value="ECO:0007669"/>
    <property type="project" value="InterPro"/>
</dbReference>
<dbReference type="PANTHER" id="PTHR31650:SF1">
    <property type="entry name" value="WAX ESTER SYNTHASE_DIACYLGLYCEROL ACYLTRANSFERASE 4-RELATED"/>
    <property type="match status" value="1"/>
</dbReference>
<organism evidence="3 4">
    <name type="scientific">Photinus pyralis</name>
    <name type="common">Common eastern firefly</name>
    <name type="synonym">Lampyris pyralis</name>
    <dbReference type="NCBI Taxonomy" id="7054"/>
    <lineage>
        <taxon>Eukaryota</taxon>
        <taxon>Metazoa</taxon>
        <taxon>Ecdysozoa</taxon>
        <taxon>Arthropoda</taxon>
        <taxon>Hexapoda</taxon>
        <taxon>Insecta</taxon>
        <taxon>Pterygota</taxon>
        <taxon>Neoptera</taxon>
        <taxon>Endopterygota</taxon>
        <taxon>Coleoptera</taxon>
        <taxon>Polyphaga</taxon>
        <taxon>Elateriformia</taxon>
        <taxon>Elateroidea</taxon>
        <taxon>Lampyridae</taxon>
        <taxon>Lampyrinae</taxon>
        <taxon>Photinus</taxon>
    </lineage>
</organism>
<evidence type="ECO:0000259" key="2">
    <source>
        <dbReference type="Pfam" id="PF06974"/>
    </source>
</evidence>
<dbReference type="Proteomes" id="UP000327044">
    <property type="component" value="Unassembled WGS sequence"/>
</dbReference>
<feature type="transmembrane region" description="Helical" evidence="1">
    <location>
        <begin position="6"/>
        <end position="23"/>
    </location>
</feature>
<sequence>MGDLNVAVFTFVVSFIILLLNTIEIKRQTKSKRDVFLFVVFVPVTILIILLSAVLYPILMSYRMIISIILRRKYGDKFCGLVRGLDVVSATQTMKQNTITAVVLFETDTETSTESIREFLNKVVTDTIMQNETHLGKLLTTLDTFSGYKFLKKTNIHMHECIRRLPTIDGELNNDSLKKLISHWYFEPFNGPLLWDVAFGTQPLQQKDNGSSKKCYPLVLRVHHVVSDGITILKFFVGLLTDKLNNSNPSTFEKYVKTEEIKFATLLHYVYFILQIIVYFPTALYSMVVLKCHDHNELHGKALSNNEKVAYTLDENGTYFQKVKKIRKYTNASVPEIVLAAFSESMKEHFIKYHKSCPNDITLTLPVVQNYTELKTIQPGLDVSDIHLNNRFIILCLKVPFFVENDEFDENMPVLSKLSAIRRLVDVMKTSVEVPVSKIVFHYFFGALPTSWVRHICGHINSTVCVSLIPGPPKIFFNDGVFSVRDIIFWSPHLLGLDLMFGSLSYDDRLVLSFNCDAVYMADQSIAQEVLENTYKYMDLLEDELQLHQK</sequence>
<feature type="transmembrane region" description="Helical" evidence="1">
    <location>
        <begin position="35"/>
        <end position="59"/>
    </location>
</feature>
<keyword evidence="1" id="KW-0812">Transmembrane</keyword>
<keyword evidence="1" id="KW-0472">Membrane</keyword>
<accession>A0A5N4AHC6</accession>
<protein>
    <recommendedName>
        <fullName evidence="2">O-acyltransferase WSD1 C-terminal domain-containing protein</fullName>
    </recommendedName>
</protein>
<dbReference type="Pfam" id="PF06974">
    <property type="entry name" value="WS_DGAT_C"/>
    <property type="match status" value="1"/>
</dbReference>
<dbReference type="GO" id="GO:0019432">
    <property type="term" value="P:triglyceride biosynthetic process"/>
    <property type="evidence" value="ECO:0007669"/>
    <property type="project" value="TreeGrafter"/>
</dbReference>
<dbReference type="PANTHER" id="PTHR31650">
    <property type="entry name" value="O-ACYLTRANSFERASE (WSD1-LIKE) FAMILY PROTEIN"/>
    <property type="match status" value="1"/>
</dbReference>
<comment type="caution">
    <text evidence="3">The sequence shown here is derived from an EMBL/GenBank/DDBJ whole genome shotgun (WGS) entry which is preliminary data.</text>
</comment>
<reference evidence="3 4" key="1">
    <citation type="journal article" date="2018" name="Elife">
        <title>Firefly genomes illuminate parallel origins of bioluminescence in beetles.</title>
        <authorList>
            <person name="Fallon T.R."/>
            <person name="Lower S.E."/>
            <person name="Chang C.H."/>
            <person name="Bessho-Uehara M."/>
            <person name="Martin G.J."/>
            <person name="Bewick A.J."/>
            <person name="Behringer M."/>
            <person name="Debat H.J."/>
            <person name="Wong I."/>
            <person name="Day J.C."/>
            <person name="Suvorov A."/>
            <person name="Silva C.J."/>
            <person name="Stanger-Hall K.F."/>
            <person name="Hall D.W."/>
            <person name="Schmitz R.J."/>
            <person name="Nelson D.R."/>
            <person name="Lewis S.M."/>
            <person name="Shigenobu S."/>
            <person name="Bybee S.M."/>
            <person name="Larracuente A.M."/>
            <person name="Oba Y."/>
            <person name="Weng J.K."/>
        </authorList>
    </citation>
    <scope>NUCLEOTIDE SEQUENCE [LARGE SCALE GENOMIC DNA]</scope>
    <source>
        <strain evidence="3">1611_PpyrPB1</strain>
        <tissue evidence="3">Whole body</tissue>
    </source>
</reference>
<dbReference type="GO" id="GO:0005886">
    <property type="term" value="C:plasma membrane"/>
    <property type="evidence" value="ECO:0007669"/>
    <property type="project" value="TreeGrafter"/>
</dbReference>
<dbReference type="InterPro" id="IPR009721">
    <property type="entry name" value="O-acyltransferase_WSD1_C"/>
</dbReference>
<gene>
    <name evidence="3" type="ORF">PPYR_10764</name>
</gene>
<keyword evidence="4" id="KW-1185">Reference proteome</keyword>
<dbReference type="EMBL" id="VVIM01000007">
    <property type="protein sequence ID" value="KAB0796703.1"/>
    <property type="molecule type" value="Genomic_DNA"/>
</dbReference>
<evidence type="ECO:0000256" key="1">
    <source>
        <dbReference type="SAM" id="Phobius"/>
    </source>
</evidence>
<feature type="domain" description="O-acyltransferase WSD1 C-terminal" evidence="2">
    <location>
        <begin position="413"/>
        <end position="524"/>
    </location>
</feature>
<dbReference type="AlphaFoldDB" id="A0A5N4AHC6"/>
<proteinExistence type="predicted"/>